<dbReference type="OrthoDB" id="3546243at2759"/>
<evidence type="ECO:0000256" key="1">
    <source>
        <dbReference type="SAM" id="Coils"/>
    </source>
</evidence>
<proteinExistence type="predicted"/>
<sequence>MSAPPLSQAGPIPEGHSFYNPTKSISQATSVTNKECTQGPEESVPVEIPIDLVSCTQYPGEDARVTQLRGKFSGYPTLNIINPRELDQMFRKMAGETPGYGYIPTEMVKFLPSITRGLIQLVRELQANVGHFKISRQQENQDVFQSGDFIRGYISWLQGENEKLQVKIEDLREALSQVEENYTSMKAQKDSLERALDQETFNTSNEDTGRKRIRVE</sequence>
<dbReference type="EMBL" id="CAJVRM010000602">
    <property type="protein sequence ID" value="CAG8982362.1"/>
    <property type="molecule type" value="Genomic_DNA"/>
</dbReference>
<feature type="region of interest" description="Disordered" evidence="2">
    <location>
        <begin position="196"/>
        <end position="216"/>
    </location>
</feature>
<accession>A0A9N9LZ33</accession>
<gene>
    <name evidence="3" type="ORF">HYALB_00014062</name>
</gene>
<feature type="coiled-coil region" evidence="1">
    <location>
        <begin position="154"/>
        <end position="195"/>
    </location>
</feature>
<organism evidence="3 4">
    <name type="scientific">Hymenoscyphus albidus</name>
    <dbReference type="NCBI Taxonomy" id="595503"/>
    <lineage>
        <taxon>Eukaryota</taxon>
        <taxon>Fungi</taxon>
        <taxon>Dikarya</taxon>
        <taxon>Ascomycota</taxon>
        <taxon>Pezizomycotina</taxon>
        <taxon>Leotiomycetes</taxon>
        <taxon>Helotiales</taxon>
        <taxon>Helotiaceae</taxon>
        <taxon>Hymenoscyphus</taxon>
    </lineage>
</organism>
<dbReference type="AlphaFoldDB" id="A0A9N9LZ33"/>
<evidence type="ECO:0000313" key="3">
    <source>
        <dbReference type="EMBL" id="CAG8982362.1"/>
    </source>
</evidence>
<keyword evidence="1" id="KW-0175">Coiled coil</keyword>
<keyword evidence="4" id="KW-1185">Reference proteome</keyword>
<name>A0A9N9LZ33_9HELO</name>
<reference evidence="3" key="1">
    <citation type="submission" date="2021-07" db="EMBL/GenBank/DDBJ databases">
        <authorList>
            <person name="Durling M."/>
        </authorList>
    </citation>
    <scope>NUCLEOTIDE SEQUENCE</scope>
</reference>
<evidence type="ECO:0000256" key="2">
    <source>
        <dbReference type="SAM" id="MobiDB-lite"/>
    </source>
</evidence>
<comment type="caution">
    <text evidence="3">The sequence shown here is derived from an EMBL/GenBank/DDBJ whole genome shotgun (WGS) entry which is preliminary data.</text>
</comment>
<dbReference type="Proteomes" id="UP000701801">
    <property type="component" value="Unassembled WGS sequence"/>
</dbReference>
<protein>
    <submittedName>
        <fullName evidence="3">Uncharacterized protein</fullName>
    </submittedName>
</protein>
<evidence type="ECO:0000313" key="4">
    <source>
        <dbReference type="Proteomes" id="UP000701801"/>
    </source>
</evidence>
<feature type="compositionally biased region" description="Basic and acidic residues" evidence="2">
    <location>
        <begin position="207"/>
        <end position="216"/>
    </location>
</feature>
<feature type="region of interest" description="Disordered" evidence="2">
    <location>
        <begin position="1"/>
        <end position="22"/>
    </location>
</feature>